<proteinExistence type="predicted"/>
<evidence type="ECO:0000313" key="2">
    <source>
        <dbReference type="EMBL" id="MEE3848841.1"/>
    </source>
</evidence>
<protein>
    <submittedName>
        <fullName evidence="2">Uncharacterized protein</fullName>
    </submittedName>
</protein>
<evidence type="ECO:0000313" key="3">
    <source>
        <dbReference type="Proteomes" id="UP001347146"/>
    </source>
</evidence>
<accession>A0ABU7M8G1</accession>
<reference evidence="2 3" key="1">
    <citation type="submission" date="2024-01" db="EMBL/GenBank/DDBJ databases">
        <title>Draft genome sequence of Gordonia sp. LSe1-13.</title>
        <authorList>
            <person name="Suphannarot A."/>
            <person name="Mingma R."/>
        </authorList>
    </citation>
    <scope>NUCLEOTIDE SEQUENCE [LARGE SCALE GENOMIC DNA]</scope>
    <source>
        <strain evidence="2 3">LSe1-13</strain>
    </source>
</reference>
<organism evidence="2 3">
    <name type="scientific">Gordonia sesuvii</name>
    <dbReference type="NCBI Taxonomy" id="3116777"/>
    <lineage>
        <taxon>Bacteria</taxon>
        <taxon>Bacillati</taxon>
        <taxon>Actinomycetota</taxon>
        <taxon>Actinomycetes</taxon>
        <taxon>Mycobacteriales</taxon>
        <taxon>Gordoniaceae</taxon>
        <taxon>Gordonia</taxon>
    </lineage>
</organism>
<gene>
    <name evidence="2" type="ORF">VZC37_00750</name>
</gene>
<comment type="caution">
    <text evidence="2">The sequence shown here is derived from an EMBL/GenBank/DDBJ whole genome shotgun (WGS) entry which is preliminary data.</text>
</comment>
<sequence length="129" mass="14539">MTRIRLVIVGLILTLAIAAPVADASTRHPGTGDRITLVFTADKKVNRAVSWYDSRNRLRNQTTVPLTHFDRKTERWAGSLTFTSDVRHQRIDSVFRSSGRFAACAVWVNEVRIRDVRARSTDLAVARCS</sequence>
<feature type="chain" id="PRO_5047220735" evidence="1">
    <location>
        <begin position="25"/>
        <end position="129"/>
    </location>
</feature>
<feature type="signal peptide" evidence="1">
    <location>
        <begin position="1"/>
        <end position="24"/>
    </location>
</feature>
<keyword evidence="3" id="KW-1185">Reference proteome</keyword>
<keyword evidence="1" id="KW-0732">Signal</keyword>
<dbReference type="RefSeq" id="WP_330430510.1">
    <property type="nucleotide sequence ID" value="NZ_JAZDUF010000001.1"/>
</dbReference>
<dbReference type="EMBL" id="JAZDUF010000001">
    <property type="protein sequence ID" value="MEE3848841.1"/>
    <property type="molecule type" value="Genomic_DNA"/>
</dbReference>
<evidence type="ECO:0000256" key="1">
    <source>
        <dbReference type="SAM" id="SignalP"/>
    </source>
</evidence>
<name>A0ABU7M8G1_9ACTN</name>
<dbReference type="Proteomes" id="UP001347146">
    <property type="component" value="Unassembled WGS sequence"/>
</dbReference>